<organism evidence="2 3">
    <name type="scientific">Alteromonas arenosi</name>
    <dbReference type="NCBI Taxonomy" id="3055817"/>
    <lineage>
        <taxon>Bacteria</taxon>
        <taxon>Pseudomonadati</taxon>
        <taxon>Pseudomonadota</taxon>
        <taxon>Gammaproteobacteria</taxon>
        <taxon>Alteromonadales</taxon>
        <taxon>Alteromonadaceae</taxon>
        <taxon>Alteromonas/Salinimonas group</taxon>
        <taxon>Alteromonas</taxon>
    </lineage>
</organism>
<feature type="chain" id="PRO_5047020674" description="Solute-binding protein family 3/N-terminal domain-containing protein" evidence="1">
    <location>
        <begin position="27"/>
        <end position="342"/>
    </location>
</feature>
<proteinExistence type="predicted"/>
<evidence type="ECO:0000313" key="2">
    <source>
        <dbReference type="EMBL" id="MDM7861362.1"/>
    </source>
</evidence>
<evidence type="ECO:0000313" key="3">
    <source>
        <dbReference type="Proteomes" id="UP001234343"/>
    </source>
</evidence>
<accession>A0ABT7T0M3</accession>
<evidence type="ECO:0008006" key="4">
    <source>
        <dbReference type="Google" id="ProtNLM"/>
    </source>
</evidence>
<sequence>MKAIGKFLCSCTVGAGVLLAPLHSYADSLKLVTTEWETFTDLGAHSERINTIVAEAMQRAGHSATIAIEREAFAASGLNSGKFDGRIDFIDLTEQSDRFVYSERYIPLYLHLVSKSPDIERVRSFSQIRNARVAVENRYAFTPELRLVREINWSRNSTSFDTIYNIADDRSNYLLTDSLYFAEFNRLLIDIDQELLHRSAQSLFTTGLHLTLNRQVENAETILQDFDNAIAAMLIEGRLNELLGLAWIKADTDDDGAQELISSRNTHHLNTILNGSLEDATNSAYTWNSSRTSPTQFIVDGERFADWDAARQYLISNGQQNSHSERKSHLDPNSYEEILRAW</sequence>
<name>A0ABT7T0M3_9ALTE</name>
<feature type="signal peptide" evidence="1">
    <location>
        <begin position="1"/>
        <end position="26"/>
    </location>
</feature>
<dbReference type="RefSeq" id="WP_289365806.1">
    <property type="nucleotide sequence ID" value="NZ_JAUCBP010000010.1"/>
</dbReference>
<evidence type="ECO:0000256" key="1">
    <source>
        <dbReference type="SAM" id="SignalP"/>
    </source>
</evidence>
<comment type="caution">
    <text evidence="2">The sequence shown here is derived from an EMBL/GenBank/DDBJ whole genome shotgun (WGS) entry which is preliminary data.</text>
</comment>
<keyword evidence="1" id="KW-0732">Signal</keyword>
<dbReference type="EMBL" id="JAUCBP010000010">
    <property type="protein sequence ID" value="MDM7861362.1"/>
    <property type="molecule type" value="Genomic_DNA"/>
</dbReference>
<dbReference type="Proteomes" id="UP001234343">
    <property type="component" value="Unassembled WGS sequence"/>
</dbReference>
<reference evidence="2 3" key="1">
    <citation type="submission" date="2023-06" db="EMBL/GenBank/DDBJ databases">
        <title>Alteromonas sp. ASW11-36 isolated from intertidal sand.</title>
        <authorList>
            <person name="Li Y."/>
        </authorList>
    </citation>
    <scope>NUCLEOTIDE SEQUENCE [LARGE SCALE GENOMIC DNA]</scope>
    <source>
        <strain evidence="2 3">ASW11-36</strain>
    </source>
</reference>
<protein>
    <recommendedName>
        <fullName evidence="4">Solute-binding protein family 3/N-terminal domain-containing protein</fullName>
    </recommendedName>
</protein>
<gene>
    <name evidence="2" type="ORF">QTP81_12220</name>
</gene>
<keyword evidence="3" id="KW-1185">Reference proteome</keyword>
<dbReference type="SUPFAM" id="SSF53850">
    <property type="entry name" value="Periplasmic binding protein-like II"/>
    <property type="match status" value="1"/>
</dbReference>